<dbReference type="EMBL" id="JACAZI010000001">
    <property type="protein sequence ID" value="KAF7372084.1"/>
    <property type="molecule type" value="Genomic_DNA"/>
</dbReference>
<proteinExistence type="predicted"/>
<name>A0A8H7DE31_9AGAR</name>
<comment type="caution">
    <text evidence="1">The sequence shown here is derived from an EMBL/GenBank/DDBJ whole genome shotgun (WGS) entry which is preliminary data.</text>
</comment>
<protein>
    <submittedName>
        <fullName evidence="1">Uncharacterized protein</fullName>
    </submittedName>
</protein>
<dbReference type="AlphaFoldDB" id="A0A8H7DE31"/>
<organism evidence="1 2">
    <name type="scientific">Mycena venus</name>
    <dbReference type="NCBI Taxonomy" id="2733690"/>
    <lineage>
        <taxon>Eukaryota</taxon>
        <taxon>Fungi</taxon>
        <taxon>Dikarya</taxon>
        <taxon>Basidiomycota</taxon>
        <taxon>Agaricomycotina</taxon>
        <taxon>Agaricomycetes</taxon>
        <taxon>Agaricomycetidae</taxon>
        <taxon>Agaricales</taxon>
        <taxon>Marasmiineae</taxon>
        <taxon>Mycenaceae</taxon>
        <taxon>Mycena</taxon>
    </lineage>
</organism>
<evidence type="ECO:0000313" key="2">
    <source>
        <dbReference type="Proteomes" id="UP000620124"/>
    </source>
</evidence>
<keyword evidence="2" id="KW-1185">Reference proteome</keyword>
<dbReference type="Proteomes" id="UP000620124">
    <property type="component" value="Unassembled WGS sequence"/>
</dbReference>
<sequence length="134" mass="14423">MLTNCTQPPRGPHAQVPVLPWTTLTSSPTRLPPRVTQDLSWFKMRHNWLHVILNEGHCIKNTDTKVAVITLMDVFDLGAAAYTLKVLNAVCTLLGAIQLGAQDHVQSGATASGAAEGSVYISFTETALKTLQAA</sequence>
<reference evidence="1" key="1">
    <citation type="submission" date="2020-05" db="EMBL/GenBank/DDBJ databases">
        <title>Mycena genomes resolve the evolution of fungal bioluminescence.</title>
        <authorList>
            <person name="Tsai I.J."/>
        </authorList>
    </citation>
    <scope>NUCLEOTIDE SEQUENCE</scope>
    <source>
        <strain evidence="1">CCC161011</strain>
    </source>
</reference>
<gene>
    <name evidence="1" type="ORF">MVEN_00066700</name>
</gene>
<evidence type="ECO:0000313" key="1">
    <source>
        <dbReference type="EMBL" id="KAF7372084.1"/>
    </source>
</evidence>
<accession>A0A8H7DE31</accession>